<organism evidence="3 4">
    <name type="scientific">Croceitalea vernalis</name>
    <dbReference type="NCBI Taxonomy" id="3075599"/>
    <lineage>
        <taxon>Bacteria</taxon>
        <taxon>Pseudomonadati</taxon>
        <taxon>Bacteroidota</taxon>
        <taxon>Flavobacteriia</taxon>
        <taxon>Flavobacteriales</taxon>
        <taxon>Flavobacteriaceae</taxon>
        <taxon>Croceitalea</taxon>
    </lineage>
</organism>
<evidence type="ECO:0000313" key="3">
    <source>
        <dbReference type="EMBL" id="MDT0620488.1"/>
    </source>
</evidence>
<evidence type="ECO:0000256" key="2">
    <source>
        <dbReference type="SAM" id="Phobius"/>
    </source>
</evidence>
<dbReference type="Proteomes" id="UP001250662">
    <property type="component" value="Unassembled WGS sequence"/>
</dbReference>
<keyword evidence="2" id="KW-0472">Membrane</keyword>
<keyword evidence="1" id="KW-0175">Coiled coil</keyword>
<dbReference type="Pfam" id="PF19578">
    <property type="entry name" value="DUF6090"/>
    <property type="match status" value="1"/>
</dbReference>
<evidence type="ECO:0000313" key="4">
    <source>
        <dbReference type="Proteomes" id="UP001250662"/>
    </source>
</evidence>
<keyword evidence="2" id="KW-1133">Transmembrane helix</keyword>
<keyword evidence="2" id="KW-0812">Transmembrane</keyword>
<feature type="coiled-coil region" evidence="1">
    <location>
        <begin position="63"/>
        <end position="90"/>
    </location>
</feature>
<feature type="transmembrane region" description="Helical" evidence="2">
    <location>
        <begin position="21"/>
        <end position="42"/>
    </location>
</feature>
<dbReference type="RefSeq" id="WP_311384142.1">
    <property type="nucleotide sequence ID" value="NZ_JAVRHU010000001.1"/>
</dbReference>
<reference evidence="3 4" key="1">
    <citation type="submission" date="2023-09" db="EMBL/GenBank/DDBJ databases">
        <authorList>
            <person name="Rey-Velasco X."/>
        </authorList>
    </citation>
    <scope>NUCLEOTIDE SEQUENCE [LARGE SCALE GENOMIC DNA]</scope>
    <source>
        <strain evidence="3 4">P007</strain>
    </source>
</reference>
<dbReference type="EMBL" id="JAVRHU010000001">
    <property type="protein sequence ID" value="MDT0620488.1"/>
    <property type="molecule type" value="Genomic_DNA"/>
</dbReference>
<protein>
    <submittedName>
        <fullName evidence="3">DUF6090 family protein</fullName>
    </submittedName>
</protein>
<dbReference type="InterPro" id="IPR045749">
    <property type="entry name" value="DUF6090"/>
</dbReference>
<name>A0ABU3BEB2_9FLAO</name>
<proteinExistence type="predicted"/>
<evidence type="ECO:0000256" key="1">
    <source>
        <dbReference type="SAM" id="Coils"/>
    </source>
</evidence>
<sequence length="255" mass="29400">MIKFFRKIRQNLLIENKTGKYIKYAIGEIVLVVIGILIALQINNWNTAHIESKASANLMARLLVESKKNKEALSENIKRIESLMTDSERLLQFMGNDFTDKNEKTIDTLIYSLLTSPSLKYKSSTLDEALSSGAISLIASDSLRDFLYQIPSIYAGIQRNEKNEDIDGSDNFVPYLYDNISLRQVDYSFAPIKDRIGKSKLDYSDNRIILKDRKFESMIDNKMFLLSSLLRLNTDYQKFNNKTIKLLELEIDKLK</sequence>
<keyword evidence="4" id="KW-1185">Reference proteome</keyword>
<gene>
    <name evidence="3" type="ORF">RM520_02565</name>
</gene>
<accession>A0ABU3BEB2</accession>
<comment type="caution">
    <text evidence="3">The sequence shown here is derived from an EMBL/GenBank/DDBJ whole genome shotgun (WGS) entry which is preliminary data.</text>
</comment>